<comment type="similarity">
    <text evidence="10">Belongs to the PlsY family.</text>
</comment>
<dbReference type="RefSeq" id="WP_010937082.1">
    <property type="nucleotide sequence ID" value="NZ_AP017649.1"/>
</dbReference>
<dbReference type="OrthoDB" id="9777124at2"/>
<dbReference type="EMBL" id="CP141531">
    <property type="protein sequence ID" value="WRO07114.1"/>
    <property type="molecule type" value="Genomic_DNA"/>
</dbReference>
<evidence type="ECO:0000256" key="3">
    <source>
        <dbReference type="ARBA" id="ARBA00022679"/>
    </source>
</evidence>
<dbReference type="SMR" id="A0A0V8M2W9"/>
<comment type="pathway">
    <text evidence="10">Lipid metabolism; phospholipid metabolism.</text>
</comment>
<keyword evidence="8 10" id="KW-0594">Phospholipid biosynthesis</keyword>
<dbReference type="SMART" id="SM01207">
    <property type="entry name" value="G3P_acyltransf"/>
    <property type="match status" value="1"/>
</dbReference>
<keyword evidence="9 10" id="KW-1208">Phospholipid metabolism</keyword>
<feature type="transmembrane region" description="Helical" evidence="10">
    <location>
        <begin position="152"/>
        <end position="174"/>
    </location>
</feature>
<comment type="subunit">
    <text evidence="10">Probably interacts with PlsX.</text>
</comment>
<dbReference type="EMBL" id="AP017649">
    <property type="protein sequence ID" value="BAZ97793.1"/>
    <property type="molecule type" value="Genomic_DNA"/>
</dbReference>
<keyword evidence="3 10" id="KW-0808">Transferase</keyword>
<gene>
    <name evidence="10 13" type="primary">plsY</name>
    <name evidence="12" type="ORF">DA01_04780</name>
    <name evidence="11" type="ORF">DEHALATV1_1165</name>
    <name evidence="13" type="ORF">VLL09_06910</name>
</gene>
<protein>
    <recommendedName>
        <fullName evidence="10">Glycerol-3-phosphate acyltransferase</fullName>
    </recommendedName>
    <alternativeName>
        <fullName evidence="10">Acyl-PO4 G3P acyltransferase</fullName>
    </alternativeName>
    <alternativeName>
        <fullName evidence="10">Acyl-phosphate--glycerol-3-phosphate acyltransferase</fullName>
    </alternativeName>
    <alternativeName>
        <fullName evidence="10">G3P acyltransferase</fullName>
        <shortName evidence="10">GPAT</shortName>
        <ecNumber evidence="10">2.3.1.275</ecNumber>
    </alternativeName>
    <alternativeName>
        <fullName evidence="10">Lysophosphatidic acid synthase</fullName>
        <shortName evidence="10">LPA synthase</shortName>
    </alternativeName>
</protein>
<dbReference type="GO" id="GO:0043772">
    <property type="term" value="F:acyl-phosphate glycerol-3-phosphate acyltransferase activity"/>
    <property type="evidence" value="ECO:0007669"/>
    <property type="project" value="UniProtKB-UniRule"/>
</dbReference>
<sequence>MLIAKLLLVVIVSYLLGSIPFGYLVSHRGSKIDIRSYGSGRTGATNVLRTMGRKAALLVAALDVVKGVSAVAFAGLVIGTEALTFGTNGMAILFAQVLAGLAAVAGHIWPVFLKFRGGRGVATFFGGMIALCPVAAIFGGEVLIIGAGLSGFASLGSITGVVGAYALLIPLTFISGFPTEYIVYAVLGSLLITIMHRDNIKRLLAGKERKLNEKSR</sequence>
<reference evidence="11 15" key="2">
    <citation type="journal article" date="2017" name="Sci. Rep.">
        <title>Isolation and genomic characterization of a Dehalococcoides strain suggests genomic rearrangement during culture.</title>
        <authorList>
            <person name="Yohda M."/>
            <person name="Ikegami K."/>
            <person name="Aita Y."/>
            <person name="Kitajima M."/>
            <person name="Takechi A."/>
            <person name="Iwamoto M."/>
            <person name="Fukuda T."/>
            <person name="Tamura N."/>
            <person name="Shibasaki J."/>
            <person name="Koike S."/>
            <person name="Komatsu D."/>
            <person name="Miyagi S."/>
            <person name="Nishimura M."/>
            <person name="Uchino Y."/>
            <person name="Shiroma A."/>
            <person name="Shimoji M."/>
            <person name="Tamotsu H."/>
            <person name="Ashimine N."/>
            <person name="Shinzato M."/>
            <person name="Ohki S."/>
            <person name="Nakano K."/>
            <person name="Teruya K."/>
            <person name="Satou K."/>
            <person name="Hirano T."/>
            <person name="Yagi O."/>
        </authorList>
    </citation>
    <scope>NUCLEOTIDE SEQUENCE [LARGE SCALE GENOMIC DNA]</scope>
    <source>
        <strain evidence="11 15">UCH-ATV1</strain>
    </source>
</reference>
<evidence type="ECO:0000256" key="5">
    <source>
        <dbReference type="ARBA" id="ARBA00022989"/>
    </source>
</evidence>
<dbReference type="PANTHER" id="PTHR30309:SF0">
    <property type="entry name" value="GLYCEROL-3-PHOSPHATE ACYLTRANSFERASE-RELATED"/>
    <property type="match status" value="1"/>
</dbReference>
<comment type="catalytic activity">
    <reaction evidence="10">
        <text>an acyl phosphate + sn-glycerol 3-phosphate = a 1-acyl-sn-glycero-3-phosphate + phosphate</text>
        <dbReference type="Rhea" id="RHEA:34075"/>
        <dbReference type="ChEBI" id="CHEBI:43474"/>
        <dbReference type="ChEBI" id="CHEBI:57597"/>
        <dbReference type="ChEBI" id="CHEBI:57970"/>
        <dbReference type="ChEBI" id="CHEBI:59918"/>
        <dbReference type="EC" id="2.3.1.275"/>
    </reaction>
</comment>
<dbReference type="GO" id="GO:0005886">
    <property type="term" value="C:plasma membrane"/>
    <property type="evidence" value="ECO:0007669"/>
    <property type="project" value="UniProtKB-SubCell"/>
</dbReference>
<evidence type="ECO:0000313" key="15">
    <source>
        <dbReference type="Proteomes" id="UP000218257"/>
    </source>
</evidence>
<evidence type="ECO:0000313" key="11">
    <source>
        <dbReference type="EMBL" id="BAZ97793.1"/>
    </source>
</evidence>
<keyword evidence="7 10" id="KW-0472">Membrane</keyword>
<dbReference type="Proteomes" id="UP000053577">
    <property type="component" value="Unassembled WGS sequence"/>
</dbReference>
<keyword evidence="11" id="KW-0012">Acyltransferase</keyword>
<dbReference type="HAMAP" id="MF_01043">
    <property type="entry name" value="PlsY"/>
    <property type="match status" value="1"/>
</dbReference>
<feature type="transmembrane region" description="Helical" evidence="10">
    <location>
        <begin position="124"/>
        <end position="146"/>
    </location>
</feature>
<keyword evidence="4 10" id="KW-0812">Transmembrane</keyword>
<evidence type="ECO:0000313" key="12">
    <source>
        <dbReference type="EMBL" id="KSV17961.1"/>
    </source>
</evidence>
<name>A0A0V8M2W9_9CHLR</name>
<evidence type="ECO:0000313" key="14">
    <source>
        <dbReference type="Proteomes" id="UP000053577"/>
    </source>
</evidence>
<evidence type="ECO:0000256" key="10">
    <source>
        <dbReference type="HAMAP-Rule" id="MF_01043"/>
    </source>
</evidence>
<dbReference type="NCBIfam" id="TIGR00023">
    <property type="entry name" value="glycerol-3-phosphate 1-O-acyltransferase PlsY"/>
    <property type="match status" value="1"/>
</dbReference>
<evidence type="ECO:0000256" key="2">
    <source>
        <dbReference type="ARBA" id="ARBA00022516"/>
    </source>
</evidence>
<dbReference type="PATRIC" id="fig|243164.10.peg.1323"/>
<proteinExistence type="inferred from homology"/>
<dbReference type="UniPathway" id="UPA00085"/>
<dbReference type="PANTHER" id="PTHR30309">
    <property type="entry name" value="INNER MEMBRANE PROTEIN YGIH"/>
    <property type="match status" value="1"/>
</dbReference>
<keyword evidence="2 10" id="KW-0444">Lipid biosynthesis</keyword>
<dbReference type="eggNOG" id="COG0344">
    <property type="taxonomic scope" value="Bacteria"/>
</dbReference>
<reference evidence="13" key="3">
    <citation type="submission" date="2023-12" db="EMBL/GenBank/DDBJ databases">
        <title>Isolation of organohalide respiring bacteria Dehalococcoides mccartyi strain GPTCE1 in groundwater collected near a chemical plant in Suzhou, China.</title>
        <authorList>
            <person name="Liu G."/>
        </authorList>
    </citation>
    <scope>NUCLEOTIDE SEQUENCE</scope>
    <source>
        <strain evidence="13">GPTCE1</strain>
    </source>
</reference>
<accession>A0A0V8M2W9</accession>
<comment type="function">
    <text evidence="10">Catalyzes the transfer of an acyl group from acyl-phosphate (acyl-PO(4)) to glycerol-3-phosphate (G3P) to form lysophosphatidic acid (LPA). This enzyme utilizes acyl-phosphate as fatty acyl donor, but not acyl-CoA or acyl-ACP.</text>
</comment>
<evidence type="ECO:0000256" key="4">
    <source>
        <dbReference type="ARBA" id="ARBA00022692"/>
    </source>
</evidence>
<dbReference type="Pfam" id="PF02660">
    <property type="entry name" value="G3P_acyltransf"/>
    <property type="match status" value="1"/>
</dbReference>
<evidence type="ECO:0000256" key="6">
    <source>
        <dbReference type="ARBA" id="ARBA00023098"/>
    </source>
</evidence>
<keyword evidence="5 10" id="KW-1133">Transmembrane helix</keyword>
<dbReference type="Proteomes" id="UP000218257">
    <property type="component" value="Chromosome"/>
</dbReference>
<feature type="transmembrane region" description="Helical" evidence="10">
    <location>
        <begin position="90"/>
        <end position="112"/>
    </location>
</feature>
<evidence type="ECO:0000313" key="13">
    <source>
        <dbReference type="EMBL" id="WRO07114.1"/>
    </source>
</evidence>
<comment type="subcellular location">
    <subcellularLocation>
        <location evidence="10">Cell membrane</location>
        <topology evidence="10">Multi-pass membrane protein</topology>
    </subcellularLocation>
</comment>
<evidence type="ECO:0000256" key="7">
    <source>
        <dbReference type="ARBA" id="ARBA00023136"/>
    </source>
</evidence>
<keyword evidence="1 10" id="KW-1003">Cell membrane</keyword>
<feature type="transmembrane region" description="Helical" evidence="10">
    <location>
        <begin position="55"/>
        <end position="78"/>
    </location>
</feature>
<dbReference type="Proteomes" id="UP001327986">
    <property type="component" value="Chromosome"/>
</dbReference>
<reference evidence="12 14" key="1">
    <citation type="journal article" date="2015" name="Sci. Rep.">
        <title>A comparative genomics and reductive dehalogenase gene transcription study of two chloroethene-respiring bacteria, Dehalococcoides mccartyi strains MB and 11a.</title>
        <authorList>
            <person name="Low A."/>
            <person name="Shen Z."/>
            <person name="Cheng D."/>
            <person name="Rogers M.J."/>
            <person name="Lee P.K."/>
            <person name="He J."/>
        </authorList>
    </citation>
    <scope>NUCLEOTIDE SEQUENCE [LARGE SCALE GENOMIC DNA]</scope>
    <source>
        <strain evidence="12 14">MB</strain>
    </source>
</reference>
<dbReference type="InterPro" id="IPR003811">
    <property type="entry name" value="G3P_acylTferase_PlsY"/>
</dbReference>
<keyword evidence="6 10" id="KW-0443">Lipid metabolism</keyword>
<feature type="transmembrane region" description="Helical" evidence="10">
    <location>
        <begin position="6"/>
        <end position="25"/>
    </location>
</feature>
<dbReference type="AlphaFoldDB" id="A0A0V8M2W9"/>
<dbReference type="GO" id="GO:0008654">
    <property type="term" value="P:phospholipid biosynthetic process"/>
    <property type="evidence" value="ECO:0007669"/>
    <property type="project" value="UniProtKB-UniRule"/>
</dbReference>
<evidence type="ECO:0000256" key="8">
    <source>
        <dbReference type="ARBA" id="ARBA00023209"/>
    </source>
</evidence>
<evidence type="ECO:0000256" key="1">
    <source>
        <dbReference type="ARBA" id="ARBA00022475"/>
    </source>
</evidence>
<dbReference type="EMBL" id="JGYD01000018">
    <property type="protein sequence ID" value="KSV17961.1"/>
    <property type="molecule type" value="Genomic_DNA"/>
</dbReference>
<organism evidence="12 14">
    <name type="scientific">Dehalococcoides mccartyi</name>
    <dbReference type="NCBI Taxonomy" id="61435"/>
    <lineage>
        <taxon>Bacteria</taxon>
        <taxon>Bacillati</taxon>
        <taxon>Chloroflexota</taxon>
        <taxon>Dehalococcoidia</taxon>
        <taxon>Dehalococcoidales</taxon>
        <taxon>Dehalococcoidaceae</taxon>
        <taxon>Dehalococcoides</taxon>
    </lineage>
</organism>
<dbReference type="EC" id="2.3.1.275" evidence="10"/>
<dbReference type="GeneID" id="3229313"/>
<evidence type="ECO:0000256" key="9">
    <source>
        <dbReference type="ARBA" id="ARBA00023264"/>
    </source>
</evidence>